<sequence>MTIGLVITLNHNKNRCNHLNKMKKLITLITTLTATLSAFAQNDPKVKFSGYLETYYGYDFNKPADHNRPAFIYSHNRANEVNLNLGFIKAAYDSGNIRANLAVMAGTYANANLSAEPGVLKNIFEANAGVKLSKTENLWIDAGVFASHIGFESAISKDCWVLTRNIASENTPYYESGAKVTYGTQDGKLTATLLYLNGWQRITRTDGNNKPAGGVQLTWKPTDKITVNYSNYLGTEGADSVRVNRFYHNVYGVFQVTDKFGLTLGFDYGTQQKAKGSSDKNEILSPVVIAQYKFADKWAVAGRLEYYEDKNGVFITTGTPNGFKTKGYSLNLDYAPISNAVIRLEGKTFDSKDKIFSREGNAVNANTTLTASIAVAF</sequence>
<feature type="chain" id="PRO_5011602835" evidence="1">
    <location>
        <begin position="41"/>
        <end position="377"/>
    </location>
</feature>
<protein>
    <submittedName>
        <fullName evidence="2">Putative beta-barrel porin-2, OmpL-like. bbp2</fullName>
    </submittedName>
</protein>
<evidence type="ECO:0000313" key="3">
    <source>
        <dbReference type="Proteomes" id="UP000199455"/>
    </source>
</evidence>
<keyword evidence="1" id="KW-0732">Signal</keyword>
<gene>
    <name evidence="2" type="ORF">SAMN04488024_102680</name>
</gene>
<name>A0A1G6NIQ0_9SPHI</name>
<proteinExistence type="predicted"/>
<organism evidence="2 3">
    <name type="scientific">Pedobacter soli</name>
    <dbReference type="NCBI Taxonomy" id="390242"/>
    <lineage>
        <taxon>Bacteria</taxon>
        <taxon>Pseudomonadati</taxon>
        <taxon>Bacteroidota</taxon>
        <taxon>Sphingobacteriia</taxon>
        <taxon>Sphingobacteriales</taxon>
        <taxon>Sphingobacteriaceae</taxon>
        <taxon>Pedobacter</taxon>
    </lineage>
</organism>
<dbReference type="Pfam" id="PF07642">
    <property type="entry name" value="BBP2"/>
    <property type="match status" value="1"/>
</dbReference>
<dbReference type="InterPro" id="IPR011486">
    <property type="entry name" value="BBP2"/>
</dbReference>
<dbReference type="EMBL" id="FMZH01000002">
    <property type="protein sequence ID" value="SDC67284.1"/>
    <property type="molecule type" value="Genomic_DNA"/>
</dbReference>
<dbReference type="AlphaFoldDB" id="A0A1G6NIQ0"/>
<reference evidence="3" key="1">
    <citation type="submission" date="2016-10" db="EMBL/GenBank/DDBJ databases">
        <authorList>
            <person name="Varghese N."/>
            <person name="Submissions S."/>
        </authorList>
    </citation>
    <scope>NUCLEOTIDE SEQUENCE [LARGE SCALE GENOMIC DNA]</scope>
    <source>
        <strain evidence="3">DSM 18609</strain>
    </source>
</reference>
<feature type="signal peptide" evidence="1">
    <location>
        <begin position="1"/>
        <end position="40"/>
    </location>
</feature>
<dbReference type="STRING" id="390242.SAMN04488024_102680"/>
<evidence type="ECO:0000256" key="1">
    <source>
        <dbReference type="SAM" id="SignalP"/>
    </source>
</evidence>
<evidence type="ECO:0000313" key="2">
    <source>
        <dbReference type="EMBL" id="SDC67284.1"/>
    </source>
</evidence>
<dbReference type="SUPFAM" id="SSF56935">
    <property type="entry name" value="Porins"/>
    <property type="match status" value="1"/>
</dbReference>
<accession>A0A1G6NIQ0</accession>
<keyword evidence="3" id="KW-1185">Reference proteome</keyword>
<dbReference type="Proteomes" id="UP000199455">
    <property type="component" value="Unassembled WGS sequence"/>
</dbReference>